<reference evidence="3" key="1">
    <citation type="journal article" date="2019" name="Int. J. Syst. Evol. Microbiol.">
        <title>The Global Catalogue of Microorganisms (GCM) 10K type strain sequencing project: providing services to taxonomists for standard genome sequencing and annotation.</title>
        <authorList>
            <consortium name="The Broad Institute Genomics Platform"/>
            <consortium name="The Broad Institute Genome Sequencing Center for Infectious Disease"/>
            <person name="Wu L."/>
            <person name="Ma J."/>
        </authorList>
    </citation>
    <scope>NUCLEOTIDE SEQUENCE [LARGE SCALE GENOMIC DNA]</scope>
    <source>
        <strain evidence="3">JCM 3380</strain>
    </source>
</reference>
<dbReference type="Proteomes" id="UP001500416">
    <property type="component" value="Unassembled WGS sequence"/>
</dbReference>
<gene>
    <name evidence="2" type="ORF">GCM10010492_52520</name>
</gene>
<evidence type="ECO:0000256" key="1">
    <source>
        <dbReference type="SAM" id="MobiDB-lite"/>
    </source>
</evidence>
<evidence type="ECO:0008006" key="4">
    <source>
        <dbReference type="Google" id="ProtNLM"/>
    </source>
</evidence>
<comment type="caution">
    <text evidence="2">The sequence shown here is derived from an EMBL/GenBank/DDBJ whole genome shotgun (WGS) entry which is preliminary data.</text>
</comment>
<dbReference type="EMBL" id="BAAABU010000014">
    <property type="protein sequence ID" value="GAA0246507.1"/>
    <property type="molecule type" value="Genomic_DNA"/>
</dbReference>
<proteinExistence type="predicted"/>
<sequence length="277" mass="28738">MDAAGPSPEQRLNEYRRALDDEDAGLGELPADTGEHVGESPDGLVTVTVARGRVTAVALRVAPAEVAAPELGRHLATATNAALAAARAVAPTAEDPMPDLNALIGKLAEIGERSSRFLGQVGTAMDQVIAKVGPRTGMHGDPSPAGVDALFSEATAVLRAARDTLGGLAGAQVTGSGADEDHDVWVRVGTDGTVSKVELSAAVPELSARQFTDRARQALDAALADWTAQRRAQPPDASTVDFGRLSGRAEALRTQSFEQLRGYTARMKSIMGSIGEP</sequence>
<organism evidence="2 3">
    <name type="scientific">Saccharothrix mutabilis subsp. mutabilis</name>
    <dbReference type="NCBI Taxonomy" id="66855"/>
    <lineage>
        <taxon>Bacteria</taxon>
        <taxon>Bacillati</taxon>
        <taxon>Actinomycetota</taxon>
        <taxon>Actinomycetes</taxon>
        <taxon>Pseudonocardiales</taxon>
        <taxon>Pseudonocardiaceae</taxon>
        <taxon>Saccharothrix</taxon>
    </lineage>
</organism>
<keyword evidence="3" id="KW-1185">Reference proteome</keyword>
<dbReference type="RefSeq" id="WP_343936557.1">
    <property type="nucleotide sequence ID" value="NZ_BAAABU010000014.1"/>
</dbReference>
<evidence type="ECO:0000313" key="2">
    <source>
        <dbReference type="EMBL" id="GAA0246507.1"/>
    </source>
</evidence>
<name>A0ABP3DZA5_9PSEU</name>
<feature type="region of interest" description="Disordered" evidence="1">
    <location>
        <begin position="1"/>
        <end position="42"/>
    </location>
</feature>
<evidence type="ECO:0000313" key="3">
    <source>
        <dbReference type="Proteomes" id="UP001500416"/>
    </source>
</evidence>
<protein>
    <recommendedName>
        <fullName evidence="4">YbaB/EbfC DNA-binding family protein</fullName>
    </recommendedName>
</protein>
<accession>A0ABP3DZA5</accession>